<keyword evidence="3" id="KW-1185">Reference proteome</keyword>
<evidence type="ECO:0000313" key="3">
    <source>
        <dbReference type="Proteomes" id="UP001308005"/>
    </source>
</evidence>
<protein>
    <submittedName>
        <fullName evidence="2">DUF4845 domain-containing protein</fullName>
    </submittedName>
</protein>
<dbReference type="InterPro" id="IPR032314">
    <property type="entry name" value="DUF4845"/>
</dbReference>
<evidence type="ECO:0000313" key="2">
    <source>
        <dbReference type="EMBL" id="MEB4592780.1"/>
    </source>
</evidence>
<comment type="caution">
    <text evidence="2">The sequence shown here is derived from an EMBL/GenBank/DDBJ whole genome shotgun (WGS) entry which is preliminary data.</text>
</comment>
<gene>
    <name evidence="2" type="ORF">VSS37_17495</name>
</gene>
<dbReference type="Proteomes" id="UP001308005">
    <property type="component" value="Unassembled WGS sequence"/>
</dbReference>
<organism evidence="2 3">
    <name type="scientific">Candidatus Thiothrix phosphatis</name>
    <dbReference type="NCBI Taxonomy" id="3112415"/>
    <lineage>
        <taxon>Bacteria</taxon>
        <taxon>Pseudomonadati</taxon>
        <taxon>Pseudomonadota</taxon>
        <taxon>Gammaproteobacteria</taxon>
        <taxon>Thiotrichales</taxon>
        <taxon>Thiotrichaceae</taxon>
        <taxon>Thiothrix</taxon>
    </lineage>
</organism>
<dbReference type="Pfam" id="PF16137">
    <property type="entry name" value="DUF4845"/>
    <property type="match status" value="1"/>
</dbReference>
<dbReference type="EMBL" id="JAYMYJ010000142">
    <property type="protein sequence ID" value="MEB4592780.1"/>
    <property type="molecule type" value="Genomic_DNA"/>
</dbReference>
<feature type="transmembrane region" description="Helical" evidence="1">
    <location>
        <begin position="12"/>
        <end position="34"/>
    </location>
</feature>
<evidence type="ECO:0000256" key="1">
    <source>
        <dbReference type="SAM" id="Phobius"/>
    </source>
</evidence>
<reference evidence="3" key="1">
    <citation type="submission" date="2023-07" db="EMBL/GenBank/DDBJ databases">
        <title>The carbon used by Thiothrix.</title>
        <authorList>
            <person name="Chen L."/>
        </authorList>
    </citation>
    <scope>NUCLEOTIDE SEQUENCE [LARGE SCALE GENOMIC DNA]</scope>
</reference>
<keyword evidence="1" id="KW-0812">Transmembrane</keyword>
<accession>A0ABU6D138</accession>
<dbReference type="RefSeq" id="WP_324697260.1">
    <property type="nucleotide sequence ID" value="NZ_JAYMYJ010000142.1"/>
</dbReference>
<proteinExistence type="predicted"/>
<sequence>MHKQKGATFISWVAGLGVVIFAFITIVKLAPIYIEFYAVHSLMDKIAMDSSLRNASTQQIRGKVSDYLDINGIYGIKPENFSIEQVEGKENVHALAVNYEVRKHWIANIDFLTTFEYSKELGKAGDT</sequence>
<keyword evidence="1" id="KW-0472">Membrane</keyword>
<name>A0ABU6D138_9GAMM</name>
<keyword evidence="1" id="KW-1133">Transmembrane helix</keyword>